<dbReference type="PRINTS" id="PR00420">
    <property type="entry name" value="RNGMNOXGNASE"/>
</dbReference>
<feature type="region of interest" description="Disordered" evidence="5">
    <location>
        <begin position="271"/>
        <end position="296"/>
    </location>
</feature>
<dbReference type="InterPro" id="IPR036922">
    <property type="entry name" value="Rieske_2Fe-2S_sf"/>
</dbReference>
<sequence>MTSLWLDRAPHIETDPFEQNARYDVIVVGAGLTGLTTALLLARAGQKVAVIESRRIGAVTTGNTTAKLSLLQGTHLQQIASRASRGALEAYVEANREGQAWMLRYAAEHGIEIETRDAYSYAGSPEGRPTVEREHDVARSLGLPVALTDATELPFATHGAVVLPDQAQFDPLDVLAALAADVRSRGGVIIENLPATGMRAPSRSSLGPGSTDYATTTTDDLVEVTTTRASLWADRVVLATGIPVLDRGLYWARMTPQRSYAAAFRVPGTLPRGQHLSVDQPSRSVRTTPDRAAGRSLGQSGELLLIGGNGHAVGRHCTDGPGGKNPSPTARLEELTAWTEEHWPGAQRTHVWSAQDYEPTDGIPFVGWVPFTHRRIALATGYDKWGMTNAVQAALQLSARLLDGEVPRWAKAMGRRPLMPGSLLEGVVANAKVAWWYGRGLAHVLTTPLPAAAPSEGSGVTGRDGARLEAVSRVDGRVCRVSALCSHLGAPLNWNDAERSWDCPAHGSRFAPDGARLEGPARRGLAKR</sequence>
<dbReference type="GO" id="GO:0016705">
    <property type="term" value="F:oxidoreductase activity, acting on paired donors, with incorporation or reduction of molecular oxygen"/>
    <property type="evidence" value="ECO:0007669"/>
    <property type="project" value="UniProtKB-ARBA"/>
</dbReference>
<dbReference type="SUPFAM" id="SSF51971">
    <property type="entry name" value="Nucleotide-binding domain"/>
    <property type="match status" value="1"/>
</dbReference>
<dbReference type="GO" id="GO:0046872">
    <property type="term" value="F:metal ion binding"/>
    <property type="evidence" value="ECO:0007669"/>
    <property type="project" value="UniProtKB-KW"/>
</dbReference>
<dbReference type="InterPro" id="IPR017941">
    <property type="entry name" value="Rieske_2Fe-2S"/>
</dbReference>
<comment type="caution">
    <text evidence="7">The sequence shown here is derived from an EMBL/GenBank/DDBJ whole genome shotgun (WGS) entry which is preliminary data.</text>
</comment>
<dbReference type="RefSeq" id="WP_182490937.1">
    <property type="nucleotide sequence ID" value="NZ_BAAAOV010000020.1"/>
</dbReference>
<keyword evidence="4" id="KW-0411">Iron-sulfur</keyword>
<dbReference type="Pfam" id="PF00355">
    <property type="entry name" value="Rieske"/>
    <property type="match status" value="1"/>
</dbReference>
<evidence type="ECO:0000259" key="6">
    <source>
        <dbReference type="PROSITE" id="PS51296"/>
    </source>
</evidence>
<dbReference type="InterPro" id="IPR006076">
    <property type="entry name" value="FAD-dep_OxRdtase"/>
</dbReference>
<dbReference type="Gene3D" id="3.50.50.60">
    <property type="entry name" value="FAD/NAD(P)-binding domain"/>
    <property type="match status" value="1"/>
</dbReference>
<dbReference type="GO" id="GO:0005737">
    <property type="term" value="C:cytoplasm"/>
    <property type="evidence" value="ECO:0007669"/>
    <property type="project" value="TreeGrafter"/>
</dbReference>
<keyword evidence="8" id="KW-1185">Reference proteome</keyword>
<dbReference type="GO" id="GO:0051537">
    <property type="term" value="F:2 iron, 2 sulfur cluster binding"/>
    <property type="evidence" value="ECO:0007669"/>
    <property type="project" value="UniProtKB-KW"/>
</dbReference>
<dbReference type="Gene3D" id="2.102.10.10">
    <property type="entry name" value="Rieske [2Fe-2S] iron-sulphur domain"/>
    <property type="match status" value="1"/>
</dbReference>
<feature type="domain" description="Rieske" evidence="6">
    <location>
        <begin position="448"/>
        <end position="528"/>
    </location>
</feature>
<keyword evidence="2" id="KW-0479">Metal-binding</keyword>
<proteinExistence type="predicted"/>
<evidence type="ECO:0000256" key="2">
    <source>
        <dbReference type="ARBA" id="ARBA00022723"/>
    </source>
</evidence>
<dbReference type="InterPro" id="IPR036188">
    <property type="entry name" value="FAD/NAD-bd_sf"/>
</dbReference>
<evidence type="ECO:0000313" key="7">
    <source>
        <dbReference type="EMBL" id="MBA8848121.1"/>
    </source>
</evidence>
<dbReference type="PANTHER" id="PTHR13847">
    <property type="entry name" value="SARCOSINE DEHYDROGENASE-RELATED"/>
    <property type="match status" value="1"/>
</dbReference>
<gene>
    <name evidence="7" type="ORF">FHX53_001720</name>
</gene>
<protein>
    <submittedName>
        <fullName evidence="7">Glycine/D-amino acid oxidase-like deaminating enzyme/nitrite reductase/ring-hydroxylating ferredoxin subunit</fullName>
    </submittedName>
</protein>
<reference evidence="7 8" key="1">
    <citation type="submission" date="2020-07" db="EMBL/GenBank/DDBJ databases">
        <title>Sequencing the genomes of 1000 actinobacteria strains.</title>
        <authorList>
            <person name="Klenk H.-P."/>
        </authorList>
    </citation>
    <scope>NUCLEOTIDE SEQUENCE [LARGE SCALE GENOMIC DNA]</scope>
    <source>
        <strain evidence="7 8">DSM 19663</strain>
    </source>
</reference>
<dbReference type="Proteomes" id="UP000585905">
    <property type="component" value="Unassembled WGS sequence"/>
</dbReference>
<dbReference type="Gene3D" id="3.30.9.10">
    <property type="entry name" value="D-Amino Acid Oxidase, subunit A, domain 2"/>
    <property type="match status" value="1"/>
</dbReference>
<evidence type="ECO:0000256" key="3">
    <source>
        <dbReference type="ARBA" id="ARBA00023004"/>
    </source>
</evidence>
<dbReference type="AlphaFoldDB" id="A0A839E6P0"/>
<dbReference type="GO" id="GO:0004497">
    <property type="term" value="F:monooxygenase activity"/>
    <property type="evidence" value="ECO:0007669"/>
    <property type="project" value="UniProtKB-ARBA"/>
</dbReference>
<keyword evidence="1" id="KW-0001">2Fe-2S</keyword>
<dbReference type="PANTHER" id="PTHR13847:SF274">
    <property type="entry name" value="RIESKE 2FE-2S IRON-SULFUR PROTEIN YHFW-RELATED"/>
    <property type="match status" value="1"/>
</dbReference>
<organism evidence="7 8">
    <name type="scientific">Microcella alkalica</name>
    <dbReference type="NCBI Taxonomy" id="355930"/>
    <lineage>
        <taxon>Bacteria</taxon>
        <taxon>Bacillati</taxon>
        <taxon>Actinomycetota</taxon>
        <taxon>Actinomycetes</taxon>
        <taxon>Micrococcales</taxon>
        <taxon>Microbacteriaceae</taxon>
        <taxon>Microcella</taxon>
    </lineage>
</organism>
<evidence type="ECO:0000313" key="8">
    <source>
        <dbReference type="Proteomes" id="UP000585905"/>
    </source>
</evidence>
<keyword evidence="3" id="KW-0408">Iron</keyword>
<name>A0A839E6P0_9MICO</name>
<evidence type="ECO:0000256" key="1">
    <source>
        <dbReference type="ARBA" id="ARBA00022714"/>
    </source>
</evidence>
<dbReference type="EMBL" id="JACGWX010000004">
    <property type="protein sequence ID" value="MBA8848121.1"/>
    <property type="molecule type" value="Genomic_DNA"/>
</dbReference>
<dbReference type="Pfam" id="PF01266">
    <property type="entry name" value="DAO"/>
    <property type="match status" value="1"/>
</dbReference>
<accession>A0A839E6P0</accession>
<evidence type="ECO:0000256" key="4">
    <source>
        <dbReference type="ARBA" id="ARBA00023014"/>
    </source>
</evidence>
<feature type="compositionally biased region" description="Polar residues" evidence="5">
    <location>
        <begin position="277"/>
        <end position="287"/>
    </location>
</feature>
<evidence type="ECO:0000256" key="5">
    <source>
        <dbReference type="SAM" id="MobiDB-lite"/>
    </source>
</evidence>
<dbReference type="SUPFAM" id="SSF50022">
    <property type="entry name" value="ISP domain"/>
    <property type="match status" value="1"/>
</dbReference>
<dbReference type="PROSITE" id="PS51296">
    <property type="entry name" value="RIESKE"/>
    <property type="match status" value="1"/>
</dbReference>